<dbReference type="OrthoDB" id="2518328at2759"/>
<gene>
    <name evidence="1" type="ORF">O181_106163</name>
</gene>
<comment type="caution">
    <text evidence="1">The sequence shown here is derived from an EMBL/GenBank/DDBJ whole genome shotgun (WGS) entry which is preliminary data.</text>
</comment>
<dbReference type="EMBL" id="AVOT02079124">
    <property type="protein sequence ID" value="MBW0566448.1"/>
    <property type="molecule type" value="Genomic_DNA"/>
</dbReference>
<name>A0A9Q3PLP7_9BASI</name>
<keyword evidence="2" id="KW-1185">Reference proteome</keyword>
<dbReference type="Proteomes" id="UP000765509">
    <property type="component" value="Unassembled WGS sequence"/>
</dbReference>
<sequence length="152" mass="18133">MNLEDYIQSEIRIISEKIDKINEANLNIPTLLTLFSHIRGPVKTKEEITDTLIGDLSHQDKNQLLMKDELQINEWLPFTGEGEYYHKSLIKTIEILQEEHSIPDELMTAILHSLFEKSAKRWYYSIRQTDGKITWSWWRNEIIIKWENDAFR</sequence>
<organism evidence="1 2">
    <name type="scientific">Austropuccinia psidii MF-1</name>
    <dbReference type="NCBI Taxonomy" id="1389203"/>
    <lineage>
        <taxon>Eukaryota</taxon>
        <taxon>Fungi</taxon>
        <taxon>Dikarya</taxon>
        <taxon>Basidiomycota</taxon>
        <taxon>Pucciniomycotina</taxon>
        <taxon>Pucciniomycetes</taxon>
        <taxon>Pucciniales</taxon>
        <taxon>Sphaerophragmiaceae</taxon>
        <taxon>Austropuccinia</taxon>
    </lineage>
</organism>
<reference evidence="1" key="1">
    <citation type="submission" date="2021-03" db="EMBL/GenBank/DDBJ databases">
        <title>Draft genome sequence of rust myrtle Austropuccinia psidii MF-1, a brazilian biotype.</title>
        <authorList>
            <person name="Quecine M.C."/>
            <person name="Pachon D.M.R."/>
            <person name="Bonatelli M.L."/>
            <person name="Correr F.H."/>
            <person name="Franceschini L.M."/>
            <person name="Leite T.F."/>
            <person name="Margarido G.R.A."/>
            <person name="Almeida C.A."/>
            <person name="Ferrarezi J.A."/>
            <person name="Labate C.A."/>
        </authorList>
    </citation>
    <scope>NUCLEOTIDE SEQUENCE</scope>
    <source>
        <strain evidence="1">MF-1</strain>
    </source>
</reference>
<proteinExistence type="predicted"/>
<protein>
    <submittedName>
        <fullName evidence="1">Uncharacterized protein</fullName>
    </submittedName>
</protein>
<accession>A0A9Q3PLP7</accession>
<dbReference type="AlphaFoldDB" id="A0A9Q3PLP7"/>
<evidence type="ECO:0000313" key="1">
    <source>
        <dbReference type="EMBL" id="MBW0566448.1"/>
    </source>
</evidence>
<evidence type="ECO:0000313" key="2">
    <source>
        <dbReference type="Proteomes" id="UP000765509"/>
    </source>
</evidence>